<gene>
    <name evidence="2" type="ORF">NZH93_02935</name>
</gene>
<feature type="signal peptide" evidence="1">
    <location>
        <begin position="1"/>
        <end position="25"/>
    </location>
</feature>
<feature type="chain" id="PRO_5040724091" description="Secreted protein" evidence="1">
    <location>
        <begin position="26"/>
        <end position="424"/>
    </location>
</feature>
<evidence type="ECO:0000313" key="2">
    <source>
        <dbReference type="EMBL" id="MCS7475794.1"/>
    </source>
</evidence>
<keyword evidence="1" id="KW-0732">Signal</keyword>
<evidence type="ECO:0000313" key="3">
    <source>
        <dbReference type="Proteomes" id="UP001141259"/>
    </source>
</evidence>
<keyword evidence="3" id="KW-1185">Reference proteome</keyword>
<dbReference type="Proteomes" id="UP001141259">
    <property type="component" value="Unassembled WGS sequence"/>
</dbReference>
<proteinExistence type="predicted"/>
<reference evidence="2" key="1">
    <citation type="submission" date="2022-08" db="EMBL/GenBank/DDBJ databases">
        <authorList>
            <person name="Tistechok S."/>
            <person name="Samborskyy M."/>
            <person name="Roman I."/>
        </authorList>
    </citation>
    <scope>NUCLEOTIDE SEQUENCE</scope>
    <source>
        <strain evidence="2">DSM 103496</strain>
    </source>
</reference>
<dbReference type="RefSeq" id="WP_259621298.1">
    <property type="nucleotide sequence ID" value="NZ_JANYMP010000001.1"/>
</dbReference>
<name>A0A9X2VGN0_9PSEU</name>
<sequence>MGKRWRTVVLLVCTYALVAALPVRAEEADDLVHSRPVDAFTLTPDWSLEPYAVKLEAALGTTRSVAAVLGDANRPIETCSATQQQALPEHYARTDFPLGSGQILHSSDRFCWDEGDSKVTYWVPQGITGSSDADDDGLWGENRVMLVSWYYDLTGPDKGVRVSFLDVANRRYRHVLLVEPTRTTTPNYQAVPIHAGGLAWLGHYLYVTDTVGGLRVFDVNRILEVSDAQDVIGKSGNAYYAHNYKYVLPQVASYVHSVAEKCVPSATQLCFSSLSLDRSTTPDTLVVGEYRDERSADAAVDGGRVVRYRVDASTRLPVLTNGKAVAHDAVTSPRSNVQGVQTWEDRYYFGRSSNRQHSWMYSAVTGGATTTNSWAVGGEDLYHEHGPGITAGKLWTVTEHAWSVDRGTFIDKRAIFAVPLTEID</sequence>
<evidence type="ECO:0000256" key="1">
    <source>
        <dbReference type="SAM" id="SignalP"/>
    </source>
</evidence>
<dbReference type="AlphaFoldDB" id="A0A9X2VGN0"/>
<evidence type="ECO:0008006" key="4">
    <source>
        <dbReference type="Google" id="ProtNLM"/>
    </source>
</evidence>
<accession>A0A9X2VGN0</accession>
<organism evidence="2 3">
    <name type="scientific">Umezawaea endophytica</name>
    <dbReference type="NCBI Taxonomy" id="1654476"/>
    <lineage>
        <taxon>Bacteria</taxon>
        <taxon>Bacillati</taxon>
        <taxon>Actinomycetota</taxon>
        <taxon>Actinomycetes</taxon>
        <taxon>Pseudonocardiales</taxon>
        <taxon>Pseudonocardiaceae</taxon>
        <taxon>Umezawaea</taxon>
    </lineage>
</organism>
<protein>
    <recommendedName>
        <fullName evidence="4">Secreted protein</fullName>
    </recommendedName>
</protein>
<dbReference type="EMBL" id="JANYMP010000001">
    <property type="protein sequence ID" value="MCS7475794.1"/>
    <property type="molecule type" value="Genomic_DNA"/>
</dbReference>
<comment type="caution">
    <text evidence="2">The sequence shown here is derived from an EMBL/GenBank/DDBJ whole genome shotgun (WGS) entry which is preliminary data.</text>
</comment>